<feature type="transmembrane region" description="Helical" evidence="6">
    <location>
        <begin position="15"/>
        <end position="37"/>
    </location>
</feature>
<comment type="similarity">
    <text evidence="2 6">Belongs to the peroxisomal membrane protein PXMP2/4 family.</text>
</comment>
<comment type="subcellular location">
    <subcellularLocation>
        <location evidence="1">Membrane</location>
        <topology evidence="1">Multi-pass membrane protein</topology>
    </subcellularLocation>
</comment>
<proteinExistence type="inferred from homology"/>
<evidence type="ECO:0000256" key="4">
    <source>
        <dbReference type="ARBA" id="ARBA00022989"/>
    </source>
</evidence>
<evidence type="ECO:0000313" key="8">
    <source>
        <dbReference type="Proteomes" id="UP001283361"/>
    </source>
</evidence>
<reference evidence="7" key="1">
    <citation type="journal article" date="2023" name="G3 (Bethesda)">
        <title>A reference genome for the long-term kleptoplast-retaining sea slug Elysia crispata morphotype clarki.</title>
        <authorList>
            <person name="Eastman K.E."/>
            <person name="Pendleton A.L."/>
            <person name="Shaikh M.A."/>
            <person name="Suttiyut T."/>
            <person name="Ogas R."/>
            <person name="Tomko P."/>
            <person name="Gavelis G."/>
            <person name="Widhalm J.R."/>
            <person name="Wisecaver J.H."/>
        </authorList>
    </citation>
    <scope>NUCLEOTIDE SEQUENCE</scope>
    <source>
        <strain evidence="7">ECLA1</strain>
    </source>
</reference>
<feature type="transmembrane region" description="Helical" evidence="6">
    <location>
        <begin position="57"/>
        <end position="74"/>
    </location>
</feature>
<evidence type="ECO:0000256" key="2">
    <source>
        <dbReference type="ARBA" id="ARBA00006824"/>
    </source>
</evidence>
<feature type="transmembrane region" description="Helical" evidence="6">
    <location>
        <begin position="94"/>
        <end position="115"/>
    </location>
</feature>
<dbReference type="Proteomes" id="UP001283361">
    <property type="component" value="Unassembled WGS sequence"/>
</dbReference>
<keyword evidence="3 6" id="KW-0812">Transmembrane</keyword>
<dbReference type="GO" id="GO:0005739">
    <property type="term" value="C:mitochondrion"/>
    <property type="evidence" value="ECO:0007669"/>
    <property type="project" value="TreeGrafter"/>
</dbReference>
<evidence type="ECO:0000256" key="3">
    <source>
        <dbReference type="ARBA" id="ARBA00022692"/>
    </source>
</evidence>
<dbReference type="GO" id="GO:0016020">
    <property type="term" value="C:membrane"/>
    <property type="evidence" value="ECO:0007669"/>
    <property type="project" value="UniProtKB-SubCell"/>
</dbReference>
<keyword evidence="8" id="KW-1185">Reference proteome</keyword>
<dbReference type="PANTHER" id="PTHR11266">
    <property type="entry name" value="PEROXISOMAL MEMBRANE PROTEIN 2, PXMP2 MPV17"/>
    <property type="match status" value="1"/>
</dbReference>
<comment type="caution">
    <text evidence="7">The sequence shown here is derived from an EMBL/GenBank/DDBJ whole genome shotgun (WGS) entry which is preliminary data.</text>
</comment>
<protein>
    <recommendedName>
        <fullName evidence="9">Mpv17-like protein</fullName>
    </recommendedName>
</protein>
<keyword evidence="5 6" id="KW-0472">Membrane</keyword>
<keyword evidence="4 6" id="KW-1133">Transmembrane helix</keyword>
<dbReference type="PANTHER" id="PTHR11266:SF123">
    <property type="entry name" value="MPV17-LIKE PROTEIN"/>
    <property type="match status" value="1"/>
</dbReference>
<accession>A0AAE0YII5</accession>
<dbReference type="Pfam" id="PF04117">
    <property type="entry name" value="Mpv17_PMP22"/>
    <property type="match status" value="1"/>
</dbReference>
<evidence type="ECO:0000313" key="7">
    <source>
        <dbReference type="EMBL" id="KAK3746144.1"/>
    </source>
</evidence>
<evidence type="ECO:0008006" key="9">
    <source>
        <dbReference type="Google" id="ProtNLM"/>
    </source>
</evidence>
<evidence type="ECO:0000256" key="6">
    <source>
        <dbReference type="RuleBase" id="RU363053"/>
    </source>
</evidence>
<sequence>MASYFSLDWSQENSLFVNIGSVMICALLADIALQVLYERRTADQEQRQWSYSCWRTVRVVIVTGILATIGHKWYNLLDEVYATPSAKDIAAKVVLDEVIMAPFMVTSSIFALRLLEGNNPKRIYHEWKEKFTAIYQSDVLVWPNIQLVNFLVVPALYRDYFISLCTFMWNIYLIHAIHSPSRIPAPKWSVWDKQQRGDLELTSH</sequence>
<dbReference type="AlphaFoldDB" id="A0AAE0YII5"/>
<dbReference type="GO" id="GO:0061668">
    <property type="term" value="P:mitochondrial ribosome assembly"/>
    <property type="evidence" value="ECO:0007669"/>
    <property type="project" value="TreeGrafter"/>
</dbReference>
<gene>
    <name evidence="7" type="ORF">RRG08_003583</name>
</gene>
<evidence type="ECO:0000256" key="1">
    <source>
        <dbReference type="ARBA" id="ARBA00004141"/>
    </source>
</evidence>
<dbReference type="EMBL" id="JAWDGP010006167">
    <property type="protein sequence ID" value="KAK3746144.1"/>
    <property type="molecule type" value="Genomic_DNA"/>
</dbReference>
<name>A0AAE0YII5_9GAST</name>
<organism evidence="7 8">
    <name type="scientific">Elysia crispata</name>
    <name type="common">lettuce slug</name>
    <dbReference type="NCBI Taxonomy" id="231223"/>
    <lineage>
        <taxon>Eukaryota</taxon>
        <taxon>Metazoa</taxon>
        <taxon>Spiralia</taxon>
        <taxon>Lophotrochozoa</taxon>
        <taxon>Mollusca</taxon>
        <taxon>Gastropoda</taxon>
        <taxon>Heterobranchia</taxon>
        <taxon>Euthyneura</taxon>
        <taxon>Panpulmonata</taxon>
        <taxon>Sacoglossa</taxon>
        <taxon>Placobranchoidea</taxon>
        <taxon>Plakobranchidae</taxon>
        <taxon>Elysia</taxon>
    </lineage>
</organism>
<dbReference type="InterPro" id="IPR007248">
    <property type="entry name" value="Mpv17_PMP22"/>
</dbReference>
<evidence type="ECO:0000256" key="5">
    <source>
        <dbReference type="ARBA" id="ARBA00023136"/>
    </source>
</evidence>